<dbReference type="GO" id="GO:0006310">
    <property type="term" value="P:DNA recombination"/>
    <property type="evidence" value="ECO:0007669"/>
    <property type="project" value="UniProtKB-KW"/>
</dbReference>
<evidence type="ECO:0000313" key="4">
    <source>
        <dbReference type="Proteomes" id="UP000255509"/>
    </source>
</evidence>
<dbReference type="CDD" id="cd00796">
    <property type="entry name" value="INT_Rci_Hp1_C"/>
    <property type="match status" value="1"/>
</dbReference>
<name>A0A379W143_SALET</name>
<dbReference type="PROSITE" id="PS51898">
    <property type="entry name" value="TYR_RECOMBINASE"/>
    <property type="match status" value="1"/>
</dbReference>
<reference evidence="3 4" key="1">
    <citation type="submission" date="2018-06" db="EMBL/GenBank/DDBJ databases">
        <authorList>
            <consortium name="Pathogen Informatics"/>
            <person name="Doyle S."/>
        </authorList>
    </citation>
    <scope>NUCLEOTIDE SEQUENCE [LARGE SCALE GENOMIC DNA]</scope>
    <source>
        <strain evidence="3 4">NCTC8258</strain>
    </source>
</reference>
<protein>
    <submittedName>
        <fullName evidence="3">Shufflon-specific DNA recombinase</fullName>
    </submittedName>
</protein>
<sequence length="122" mass="14133">MSFSILPLRQPCGRAKILALRWEHIDLRHGVAHLPETKNGHSRDVPLSRRARNFLQMMPVNLHGNVFDYTASGFKNAWRIATQRLRIEDLHFHDLRHEAISRFFELGSLNVMEIAANQDIVP</sequence>
<keyword evidence="1" id="KW-0233">DNA recombination</keyword>
<dbReference type="GO" id="GO:0003677">
    <property type="term" value="F:DNA binding"/>
    <property type="evidence" value="ECO:0007669"/>
    <property type="project" value="InterPro"/>
</dbReference>
<dbReference type="InterPro" id="IPR011010">
    <property type="entry name" value="DNA_brk_join_enz"/>
</dbReference>
<evidence type="ECO:0000259" key="2">
    <source>
        <dbReference type="PROSITE" id="PS51898"/>
    </source>
</evidence>
<dbReference type="AlphaFoldDB" id="A0A379W143"/>
<evidence type="ECO:0000256" key="1">
    <source>
        <dbReference type="ARBA" id="ARBA00023172"/>
    </source>
</evidence>
<accession>A0A379W143</accession>
<dbReference type="InterPro" id="IPR013762">
    <property type="entry name" value="Integrase-like_cat_sf"/>
</dbReference>
<gene>
    <name evidence="3" type="ORF">NCTC8258_00064</name>
</gene>
<evidence type="ECO:0000313" key="3">
    <source>
        <dbReference type="EMBL" id="SUH12459.1"/>
    </source>
</evidence>
<dbReference type="Proteomes" id="UP000255509">
    <property type="component" value="Unassembled WGS sequence"/>
</dbReference>
<feature type="domain" description="Tyr recombinase" evidence="2">
    <location>
        <begin position="1"/>
        <end position="122"/>
    </location>
</feature>
<dbReference type="SUPFAM" id="SSF56349">
    <property type="entry name" value="DNA breaking-rejoining enzymes"/>
    <property type="match status" value="1"/>
</dbReference>
<dbReference type="EMBL" id="UGXS01000003">
    <property type="protein sequence ID" value="SUH12459.1"/>
    <property type="molecule type" value="Genomic_DNA"/>
</dbReference>
<dbReference type="Gene3D" id="1.10.443.10">
    <property type="entry name" value="Intergrase catalytic core"/>
    <property type="match status" value="1"/>
</dbReference>
<dbReference type="GO" id="GO:0015074">
    <property type="term" value="P:DNA integration"/>
    <property type="evidence" value="ECO:0007669"/>
    <property type="project" value="InterPro"/>
</dbReference>
<organism evidence="3 4">
    <name type="scientific">Salmonella enterica I</name>
    <dbReference type="NCBI Taxonomy" id="59201"/>
    <lineage>
        <taxon>Bacteria</taxon>
        <taxon>Pseudomonadati</taxon>
        <taxon>Pseudomonadota</taxon>
        <taxon>Gammaproteobacteria</taxon>
        <taxon>Enterobacterales</taxon>
        <taxon>Enterobacteriaceae</taxon>
        <taxon>Salmonella</taxon>
    </lineage>
</organism>
<proteinExistence type="predicted"/>
<dbReference type="InterPro" id="IPR002104">
    <property type="entry name" value="Integrase_catalytic"/>
</dbReference>
<dbReference type="Pfam" id="PF00589">
    <property type="entry name" value="Phage_integrase"/>
    <property type="match status" value="1"/>
</dbReference>